<gene>
    <name evidence="9" type="ORF">C7460_108156</name>
</gene>
<keyword evidence="6" id="KW-0472">Membrane</keyword>
<evidence type="ECO:0000256" key="3">
    <source>
        <dbReference type="ARBA" id="ARBA00022448"/>
    </source>
</evidence>
<keyword evidence="7" id="KW-0998">Cell outer membrane</keyword>
<dbReference type="GO" id="GO:0015562">
    <property type="term" value="F:efflux transmembrane transporter activity"/>
    <property type="evidence" value="ECO:0007669"/>
    <property type="project" value="InterPro"/>
</dbReference>
<dbReference type="PANTHER" id="PTHR30026">
    <property type="entry name" value="OUTER MEMBRANE PROTEIN TOLC"/>
    <property type="match status" value="1"/>
</dbReference>
<organism evidence="9 10">
    <name type="scientific">Marinoscillum furvescens DSM 4134</name>
    <dbReference type="NCBI Taxonomy" id="1122208"/>
    <lineage>
        <taxon>Bacteria</taxon>
        <taxon>Pseudomonadati</taxon>
        <taxon>Bacteroidota</taxon>
        <taxon>Cytophagia</taxon>
        <taxon>Cytophagales</taxon>
        <taxon>Reichenbachiellaceae</taxon>
        <taxon>Marinoscillum</taxon>
    </lineage>
</organism>
<evidence type="ECO:0000256" key="5">
    <source>
        <dbReference type="ARBA" id="ARBA00022692"/>
    </source>
</evidence>
<dbReference type="InterPro" id="IPR003423">
    <property type="entry name" value="OMP_efflux"/>
</dbReference>
<keyword evidence="10" id="KW-1185">Reference proteome</keyword>
<evidence type="ECO:0000313" key="10">
    <source>
        <dbReference type="Proteomes" id="UP000256779"/>
    </source>
</evidence>
<evidence type="ECO:0000256" key="7">
    <source>
        <dbReference type="ARBA" id="ARBA00023237"/>
    </source>
</evidence>
<comment type="subcellular location">
    <subcellularLocation>
        <location evidence="1">Cell outer membrane</location>
    </subcellularLocation>
</comment>
<dbReference type="RefSeq" id="WP_115868065.1">
    <property type="nucleotide sequence ID" value="NZ_QREG01000008.1"/>
</dbReference>
<evidence type="ECO:0000313" key="9">
    <source>
        <dbReference type="EMBL" id="RED99536.1"/>
    </source>
</evidence>
<dbReference type="AlphaFoldDB" id="A0A3D9L358"/>
<keyword evidence="8" id="KW-0732">Signal</keyword>
<comment type="similarity">
    <text evidence="2">Belongs to the outer membrane factor (OMF) (TC 1.B.17) family.</text>
</comment>
<dbReference type="Pfam" id="PF02321">
    <property type="entry name" value="OEP"/>
    <property type="match status" value="1"/>
</dbReference>
<dbReference type="Gene3D" id="1.20.1600.10">
    <property type="entry name" value="Outer membrane efflux proteins (OEP)"/>
    <property type="match status" value="1"/>
</dbReference>
<feature type="chain" id="PRO_5017555661" evidence="8">
    <location>
        <begin position="19"/>
        <end position="476"/>
    </location>
</feature>
<evidence type="ECO:0000256" key="8">
    <source>
        <dbReference type="SAM" id="SignalP"/>
    </source>
</evidence>
<evidence type="ECO:0000256" key="2">
    <source>
        <dbReference type="ARBA" id="ARBA00007613"/>
    </source>
</evidence>
<keyword evidence="4" id="KW-1134">Transmembrane beta strand</keyword>
<dbReference type="InterPro" id="IPR051906">
    <property type="entry name" value="TolC-like"/>
</dbReference>
<dbReference type="GO" id="GO:1990281">
    <property type="term" value="C:efflux pump complex"/>
    <property type="evidence" value="ECO:0007669"/>
    <property type="project" value="TreeGrafter"/>
</dbReference>
<evidence type="ECO:0000256" key="6">
    <source>
        <dbReference type="ARBA" id="ARBA00023136"/>
    </source>
</evidence>
<feature type="signal peptide" evidence="8">
    <location>
        <begin position="1"/>
        <end position="18"/>
    </location>
</feature>
<proteinExistence type="inferred from homology"/>
<keyword evidence="3" id="KW-0813">Transport</keyword>
<dbReference type="OrthoDB" id="581172at2"/>
<reference evidence="9 10" key="1">
    <citation type="submission" date="2018-07" db="EMBL/GenBank/DDBJ databases">
        <title>Genomic Encyclopedia of Type Strains, Phase IV (KMG-IV): sequencing the most valuable type-strain genomes for metagenomic binning, comparative biology and taxonomic classification.</title>
        <authorList>
            <person name="Goeker M."/>
        </authorList>
    </citation>
    <scope>NUCLEOTIDE SEQUENCE [LARGE SCALE GENOMIC DNA]</scope>
    <source>
        <strain evidence="9 10">DSM 4134</strain>
    </source>
</reference>
<dbReference type="GO" id="GO:0015288">
    <property type="term" value="F:porin activity"/>
    <property type="evidence" value="ECO:0007669"/>
    <property type="project" value="TreeGrafter"/>
</dbReference>
<dbReference type="GO" id="GO:0009279">
    <property type="term" value="C:cell outer membrane"/>
    <property type="evidence" value="ECO:0007669"/>
    <property type="project" value="UniProtKB-SubCell"/>
</dbReference>
<name>A0A3D9L358_MARFU</name>
<accession>A0A3D9L358</accession>
<evidence type="ECO:0000256" key="4">
    <source>
        <dbReference type="ARBA" id="ARBA00022452"/>
    </source>
</evidence>
<dbReference type="PANTHER" id="PTHR30026:SF20">
    <property type="entry name" value="OUTER MEMBRANE PROTEIN TOLC"/>
    <property type="match status" value="1"/>
</dbReference>
<comment type="caution">
    <text evidence="9">The sequence shown here is derived from an EMBL/GenBank/DDBJ whole genome shotgun (WGS) entry which is preliminary data.</text>
</comment>
<dbReference type="Proteomes" id="UP000256779">
    <property type="component" value="Unassembled WGS sequence"/>
</dbReference>
<keyword evidence="5" id="KW-0812">Transmembrane</keyword>
<dbReference type="SUPFAM" id="SSF56954">
    <property type="entry name" value="Outer membrane efflux proteins (OEP)"/>
    <property type="match status" value="1"/>
</dbReference>
<sequence>MKKLVGILFLLIVNVATAQTDTVYLALEEVLEMARSNHPLLAQARLQSDLADAQLRTARGTLDPKIESSYQLKNFKDKTYYDKFYNALKIPVWFPIDPKVEVYRNEGSYLNPESYVSSATDHWQVTAGVSLPVGKGLFIDERRMLIKQAKIYGSLAEAEQIKLANKALFTIIKSYWDWYLASEKLKLAISAQELAADIYDRVLTDYEYGEAAVVDTVQALITFQTRQADYTKAQLDWNQTRLALSIHLWGAEGIPLELSELAFPVPNQTFGVVPSDTSVQRLVSWATENHPEVIKLAGKSRQLDVEQSWNKESLKPEINLSYSLIDAPFSQDGISTPKWDENYKLGMDFSFPLLLRKERGKLQKTRVYKEQVELDLQLTRKAVENQILAEYNELLTLQTLRTQYQLMSQNYQRLYQAEIINLENGESDLFKLNIQQNKLLEANIKYLEAYVKFEKQKVQLPYTAGLPDLSYLQVYE</sequence>
<evidence type="ECO:0000256" key="1">
    <source>
        <dbReference type="ARBA" id="ARBA00004442"/>
    </source>
</evidence>
<protein>
    <submittedName>
        <fullName evidence="9">Outer membrane protein TolC</fullName>
    </submittedName>
</protein>
<dbReference type="EMBL" id="QREG01000008">
    <property type="protein sequence ID" value="RED99536.1"/>
    <property type="molecule type" value="Genomic_DNA"/>
</dbReference>